<dbReference type="SMART" id="SM00937">
    <property type="entry name" value="PCRF"/>
    <property type="match status" value="1"/>
</dbReference>
<dbReference type="Gene3D" id="3.30.70.1660">
    <property type="match status" value="2"/>
</dbReference>
<sequence length="375" mass="41858">MLAFCLRKKQPALSICIMKPSILDKLQTLADRLEEVTALLGSPEATANMDTYRKLNQEHAELTPIVETYQQYRQAESDLTDAQEMLSDPDMKEFAAEEIEATKIKIEQLDFELQKLLLPKDADDDKNIFIEIRAGTGGDEAALFAGDLLRMYSRFAERNRWQTEIVSASESDLGGYKEVIVRLIGLGAYSKLKFESGGHRVQRVPATESQGRIHTSACTVAVMPEADELEEIQLNPNDLRIDTFRASGAGGQHINKTDSAIRITHLPTGMVVECQDGRSQHANKAQAMKVLAARLNDKQKREAQAKEAAERKSLIGSGDRSERIRTYNYPQGRVTDHRINLTLHKLDFVMDGDMEEITSALIAEHQAELLAAMGD</sequence>
<dbReference type="InterPro" id="IPR000352">
    <property type="entry name" value="Pep_chain_release_fac_I"/>
</dbReference>
<dbReference type="SUPFAM" id="SSF75620">
    <property type="entry name" value="Release factor"/>
    <property type="match status" value="1"/>
</dbReference>
<dbReference type="InterPro" id="IPR045853">
    <property type="entry name" value="Pep_chain_release_fac_I_sf"/>
</dbReference>
<dbReference type="FunFam" id="3.30.70.1660:FF:000004">
    <property type="entry name" value="Peptide chain release factor 1"/>
    <property type="match status" value="1"/>
</dbReference>
<evidence type="ECO:0000313" key="12">
    <source>
        <dbReference type="Proteomes" id="UP000004207"/>
    </source>
</evidence>
<feature type="modified residue" description="N5-methylglutamine" evidence="7">
    <location>
        <position position="252"/>
    </location>
</feature>
<dbReference type="FunFam" id="3.30.70.1660:FF:000002">
    <property type="entry name" value="Peptide chain release factor 1"/>
    <property type="match status" value="1"/>
</dbReference>
<keyword evidence="4 7" id="KW-0488">Methylation</keyword>
<keyword evidence="5 7" id="KW-0963">Cytoplasm</keyword>
<dbReference type="Pfam" id="PF00472">
    <property type="entry name" value="RF-1"/>
    <property type="match status" value="1"/>
</dbReference>
<dbReference type="InterPro" id="IPR050057">
    <property type="entry name" value="Prokaryotic/Mito_RF"/>
</dbReference>
<dbReference type="PANTHER" id="PTHR43804">
    <property type="entry name" value="LD18447P"/>
    <property type="match status" value="1"/>
</dbReference>
<keyword evidence="9" id="KW-0175">Coiled coil</keyword>
<dbReference type="InterPro" id="IPR005139">
    <property type="entry name" value="PCRF"/>
</dbReference>
<evidence type="ECO:0000256" key="1">
    <source>
        <dbReference type="ARBA" id="ARBA00002986"/>
    </source>
</evidence>
<comment type="function">
    <text evidence="1 7">Peptide chain release factor 1 directs the termination of translation in response to the peptide chain termination codons UAG and UAA.</text>
</comment>
<dbReference type="NCBIfam" id="TIGR00019">
    <property type="entry name" value="prfA"/>
    <property type="match status" value="1"/>
</dbReference>
<keyword evidence="6 7" id="KW-0648">Protein biosynthesis</keyword>
<reference evidence="11 12" key="1">
    <citation type="submission" date="2011-04" db="EMBL/GenBank/DDBJ databases">
        <authorList>
            <person name="Muzny D."/>
            <person name="Qin X."/>
            <person name="Deng J."/>
            <person name="Jiang H."/>
            <person name="Liu Y."/>
            <person name="Qu J."/>
            <person name="Song X.-Z."/>
            <person name="Zhang L."/>
            <person name="Thornton R."/>
            <person name="Coyle M."/>
            <person name="Francisco L."/>
            <person name="Jackson L."/>
            <person name="Javaid M."/>
            <person name="Korchina V."/>
            <person name="Kovar C."/>
            <person name="Mata R."/>
            <person name="Mathew T."/>
            <person name="Ngo R."/>
            <person name="Nguyen L."/>
            <person name="Nguyen N."/>
            <person name="Okwuonu G."/>
            <person name="Ongeri F."/>
            <person name="Pham C."/>
            <person name="Simmons D."/>
            <person name="Wilczek-Boney K."/>
            <person name="Hale W."/>
            <person name="Jakkamsetti A."/>
            <person name="Pham P."/>
            <person name="Ruth R."/>
            <person name="San Lucas F."/>
            <person name="Warren J."/>
            <person name="Zhang J."/>
            <person name="Zhao Z."/>
            <person name="Zhou C."/>
            <person name="Zhu D."/>
            <person name="Lee S."/>
            <person name="Bess C."/>
            <person name="Blankenburg K."/>
            <person name="Forbes L."/>
            <person name="Fu Q."/>
            <person name="Gubbala S."/>
            <person name="Hirani K."/>
            <person name="Jayaseelan J.C."/>
            <person name="Lara F."/>
            <person name="Munidasa M."/>
            <person name="Palculict T."/>
            <person name="Patil S."/>
            <person name="Pu L.-L."/>
            <person name="Saada N."/>
            <person name="Tang L."/>
            <person name="Weissenberger G."/>
            <person name="Zhu Y."/>
            <person name="Hemphill L."/>
            <person name="Shang Y."/>
            <person name="Youmans B."/>
            <person name="Ayvaz T."/>
            <person name="Ross M."/>
            <person name="Santibanez J."/>
            <person name="Aqrawi P."/>
            <person name="Gross S."/>
            <person name="Joshi V."/>
            <person name="Fowler G."/>
            <person name="Nazareth L."/>
            <person name="Reid J."/>
            <person name="Worley K."/>
            <person name="Petrosino J."/>
            <person name="Highlander S."/>
            <person name="Gibbs R."/>
        </authorList>
    </citation>
    <scope>NUCLEOTIDE SEQUENCE [LARGE SCALE GENOMIC DNA]</scope>
    <source>
        <strain evidence="11 12">ATCC 23330</strain>
    </source>
</reference>
<dbReference type="PROSITE" id="PS00745">
    <property type="entry name" value="RF_PROK_I"/>
    <property type="match status" value="1"/>
</dbReference>
<feature type="domain" description="Prokaryotic-type class I peptide chain release factors" evidence="10">
    <location>
        <begin position="245"/>
        <end position="261"/>
    </location>
</feature>
<name>F5S8J0_KINKI</name>
<evidence type="ECO:0000256" key="8">
    <source>
        <dbReference type="NCBIfam" id="TIGR00019"/>
    </source>
</evidence>
<dbReference type="STRING" id="504.KKKWG1_1916"/>
<keyword evidence="12" id="KW-1185">Reference proteome</keyword>
<organism evidence="11 12">
    <name type="scientific">Kingella kingae ATCC 23330</name>
    <dbReference type="NCBI Taxonomy" id="887327"/>
    <lineage>
        <taxon>Bacteria</taxon>
        <taxon>Pseudomonadati</taxon>
        <taxon>Pseudomonadota</taxon>
        <taxon>Betaproteobacteria</taxon>
        <taxon>Neisseriales</taxon>
        <taxon>Neisseriaceae</taxon>
        <taxon>Kingella</taxon>
    </lineage>
</organism>
<dbReference type="GO" id="GO:0005829">
    <property type="term" value="C:cytosol"/>
    <property type="evidence" value="ECO:0007669"/>
    <property type="project" value="UniProtKB-ARBA"/>
</dbReference>
<dbReference type="PANTHER" id="PTHR43804:SF7">
    <property type="entry name" value="LD18447P"/>
    <property type="match status" value="1"/>
</dbReference>
<dbReference type="Pfam" id="PF03462">
    <property type="entry name" value="PCRF"/>
    <property type="match status" value="1"/>
</dbReference>
<dbReference type="InterPro" id="IPR004373">
    <property type="entry name" value="RF-1"/>
</dbReference>
<evidence type="ECO:0000256" key="9">
    <source>
        <dbReference type="SAM" id="Coils"/>
    </source>
</evidence>
<dbReference type="Gene3D" id="3.30.160.20">
    <property type="match status" value="1"/>
</dbReference>
<comment type="PTM">
    <text evidence="7">Methylated by PrmC. Methylation increases the termination efficiency of RF1.</text>
</comment>
<comment type="similarity">
    <text evidence="3 7">Belongs to the prokaryotic/mitochondrial release factor family.</text>
</comment>
<evidence type="ECO:0000256" key="3">
    <source>
        <dbReference type="ARBA" id="ARBA00010835"/>
    </source>
</evidence>
<evidence type="ECO:0000256" key="5">
    <source>
        <dbReference type="ARBA" id="ARBA00022490"/>
    </source>
</evidence>
<protein>
    <recommendedName>
        <fullName evidence="7 8">Peptide chain release factor 1</fullName>
        <shortName evidence="7">RF-1</shortName>
    </recommendedName>
</protein>
<proteinExistence type="inferred from homology"/>
<accession>F5S8J0</accession>
<evidence type="ECO:0000256" key="4">
    <source>
        <dbReference type="ARBA" id="ARBA00022481"/>
    </source>
</evidence>
<gene>
    <name evidence="7 11" type="primary">prfA</name>
    <name evidence="11" type="ORF">HMPREF0476_1523</name>
</gene>
<dbReference type="HOGENOM" id="CLU_036856_0_1_4"/>
<dbReference type="FunFam" id="3.30.160.20:FF:000004">
    <property type="entry name" value="Peptide chain release factor 1"/>
    <property type="match status" value="1"/>
</dbReference>
<dbReference type="EMBL" id="AFHS01000050">
    <property type="protein sequence ID" value="EGK08053.1"/>
    <property type="molecule type" value="Genomic_DNA"/>
</dbReference>
<evidence type="ECO:0000256" key="7">
    <source>
        <dbReference type="HAMAP-Rule" id="MF_00093"/>
    </source>
</evidence>
<dbReference type="eggNOG" id="COG0216">
    <property type="taxonomic scope" value="Bacteria"/>
</dbReference>
<dbReference type="AlphaFoldDB" id="F5S8J0"/>
<dbReference type="Proteomes" id="UP000004207">
    <property type="component" value="Unassembled WGS sequence"/>
</dbReference>
<comment type="caution">
    <text evidence="11">The sequence shown here is derived from an EMBL/GenBank/DDBJ whole genome shotgun (WGS) entry which is preliminary data.</text>
</comment>
<dbReference type="HAMAP" id="MF_00093">
    <property type="entry name" value="Rel_fac_1"/>
    <property type="match status" value="1"/>
</dbReference>
<evidence type="ECO:0000259" key="10">
    <source>
        <dbReference type="PROSITE" id="PS00745"/>
    </source>
</evidence>
<dbReference type="NCBIfam" id="NF001859">
    <property type="entry name" value="PRK00591.1"/>
    <property type="match status" value="1"/>
</dbReference>
<evidence type="ECO:0000256" key="2">
    <source>
        <dbReference type="ARBA" id="ARBA00004496"/>
    </source>
</evidence>
<feature type="coiled-coil region" evidence="9">
    <location>
        <begin position="65"/>
        <end position="112"/>
    </location>
</feature>
<evidence type="ECO:0000313" key="11">
    <source>
        <dbReference type="EMBL" id="EGK08053.1"/>
    </source>
</evidence>
<evidence type="ECO:0000256" key="6">
    <source>
        <dbReference type="ARBA" id="ARBA00022917"/>
    </source>
</evidence>
<dbReference type="Gene3D" id="6.10.140.1950">
    <property type="match status" value="1"/>
</dbReference>
<comment type="subcellular location">
    <subcellularLocation>
        <location evidence="2 7">Cytoplasm</location>
    </subcellularLocation>
</comment>
<dbReference type="GO" id="GO:0016149">
    <property type="term" value="F:translation release factor activity, codon specific"/>
    <property type="evidence" value="ECO:0007669"/>
    <property type="project" value="UniProtKB-UniRule"/>
</dbReference>